<dbReference type="Pfam" id="PF12728">
    <property type="entry name" value="HTH_17"/>
    <property type="match status" value="1"/>
</dbReference>
<dbReference type="Proteomes" id="UP000199300">
    <property type="component" value="Unassembled WGS sequence"/>
</dbReference>
<name>A0A1H8PSG0_9BACI</name>
<dbReference type="InterPro" id="IPR041657">
    <property type="entry name" value="HTH_17"/>
</dbReference>
<reference evidence="2 3" key="1">
    <citation type="submission" date="2016-10" db="EMBL/GenBank/DDBJ databases">
        <authorList>
            <person name="de Groot N.N."/>
        </authorList>
    </citation>
    <scope>NUCLEOTIDE SEQUENCE [LARGE SCALE GENOMIC DNA]</scope>
    <source>
        <strain evidence="2 3">CGMCC 1.10434</strain>
    </source>
</reference>
<organism evidence="2 3">
    <name type="scientific">Amphibacillus marinus</name>
    <dbReference type="NCBI Taxonomy" id="872970"/>
    <lineage>
        <taxon>Bacteria</taxon>
        <taxon>Bacillati</taxon>
        <taxon>Bacillota</taxon>
        <taxon>Bacilli</taxon>
        <taxon>Bacillales</taxon>
        <taxon>Bacillaceae</taxon>
        <taxon>Amphibacillus</taxon>
    </lineage>
</organism>
<accession>A0A1H8PSG0</accession>
<gene>
    <name evidence="2" type="ORF">SAMN04488134_107164</name>
</gene>
<dbReference type="EMBL" id="FODJ01000007">
    <property type="protein sequence ID" value="SEO44648.1"/>
    <property type="molecule type" value="Genomic_DNA"/>
</dbReference>
<sequence>MQNKLKVFKENHSFTKEEIQQQFDDFVKWNYYEADDEIEETHKQNMLNLFDKFKRTLDTTHLPKITDDWWFYDFHIDNDGVKLNLNFCDEFEIESEIDGIWSMTSTESLTLLDVKCDYLHVKEFAKVYNVTDTTVRQWIRRGKVRTARKLGRDWLIPSITRKPKRGFTNVTYGWRYLPEDIQERFPFLIGHNALYIFQNEEDKLLYDIILGFPGELNRAKIILSTADRESLELAFIGSGFIDGVEELS</sequence>
<evidence type="ECO:0000259" key="1">
    <source>
        <dbReference type="Pfam" id="PF12728"/>
    </source>
</evidence>
<dbReference type="OrthoDB" id="1710385at2"/>
<dbReference type="RefSeq" id="WP_091498086.1">
    <property type="nucleotide sequence ID" value="NZ_FODJ01000007.1"/>
</dbReference>
<dbReference type="AlphaFoldDB" id="A0A1H8PSG0"/>
<proteinExistence type="predicted"/>
<feature type="domain" description="Helix-turn-helix" evidence="1">
    <location>
        <begin position="118"/>
        <end position="157"/>
    </location>
</feature>
<evidence type="ECO:0000313" key="2">
    <source>
        <dbReference type="EMBL" id="SEO44648.1"/>
    </source>
</evidence>
<evidence type="ECO:0000313" key="3">
    <source>
        <dbReference type="Proteomes" id="UP000199300"/>
    </source>
</evidence>
<protein>
    <submittedName>
        <fullName evidence="2">DNA binding domain-containing protein, excisionase family</fullName>
    </submittedName>
</protein>
<keyword evidence="3" id="KW-1185">Reference proteome</keyword>